<feature type="binding site" evidence="2">
    <location>
        <position position="426"/>
    </location>
    <ligand>
        <name>Mn(2+)</name>
        <dbReference type="ChEBI" id="CHEBI:29035"/>
        <label>2</label>
    </ligand>
</feature>
<dbReference type="FunFam" id="3.30.70.360:FF:000001">
    <property type="entry name" value="N-acetyldiaminopimelate deacetylase"/>
    <property type="match status" value="1"/>
</dbReference>
<dbReference type="PIRSF" id="PIRSF005962">
    <property type="entry name" value="Pept_M20D_amidohydro"/>
    <property type="match status" value="1"/>
</dbReference>
<feature type="binding site" evidence="2">
    <location>
        <position position="188"/>
    </location>
    <ligand>
        <name>Mn(2+)</name>
        <dbReference type="ChEBI" id="CHEBI:29035"/>
        <label>2</label>
    </ligand>
</feature>
<dbReference type="Pfam" id="PF01546">
    <property type="entry name" value="Peptidase_M20"/>
    <property type="match status" value="1"/>
</dbReference>
<dbReference type="STRING" id="1036672.TKWG_06530"/>
<dbReference type="PANTHER" id="PTHR11014">
    <property type="entry name" value="PEPTIDASE M20 FAMILY MEMBER"/>
    <property type="match status" value="1"/>
</dbReference>
<evidence type="ECO:0000256" key="2">
    <source>
        <dbReference type="PIRSR" id="PIRSR005962-1"/>
    </source>
</evidence>
<name>I3U9Q9_ADVKW</name>
<dbReference type="EMBL" id="CP003555">
    <property type="protein sequence ID" value="AFK61747.1"/>
    <property type="molecule type" value="Genomic_DNA"/>
</dbReference>
<keyword evidence="6" id="KW-1185">Reference proteome</keyword>
<dbReference type="SUPFAM" id="SSF55031">
    <property type="entry name" value="Bacterial exopeptidase dimerisation domain"/>
    <property type="match status" value="1"/>
</dbReference>
<evidence type="ECO:0000313" key="6">
    <source>
        <dbReference type="Proteomes" id="UP000005267"/>
    </source>
</evidence>
<dbReference type="HOGENOM" id="CLU_023257_0_1_4"/>
<feature type="signal peptide" evidence="3">
    <location>
        <begin position="1"/>
        <end position="25"/>
    </location>
</feature>
<keyword evidence="2" id="KW-0479">Metal-binding</keyword>
<dbReference type="InterPro" id="IPR036264">
    <property type="entry name" value="Bact_exopeptidase_dim_dom"/>
</dbReference>
<evidence type="ECO:0000313" key="5">
    <source>
        <dbReference type="EMBL" id="AFK61747.1"/>
    </source>
</evidence>
<feature type="domain" description="Peptidase M20 dimerisation" evidence="4">
    <location>
        <begin position="247"/>
        <end position="341"/>
    </location>
</feature>
<evidence type="ECO:0000256" key="1">
    <source>
        <dbReference type="ARBA" id="ARBA00022801"/>
    </source>
</evidence>
<comment type="cofactor">
    <cofactor evidence="2">
        <name>Mn(2+)</name>
        <dbReference type="ChEBI" id="CHEBI:29035"/>
    </cofactor>
    <text evidence="2">The Mn(2+) ion enhances activity.</text>
</comment>
<keyword evidence="3" id="KW-0732">Signal</keyword>
<reference evidence="5 6" key="1">
    <citation type="journal article" date="2011" name="J. Bacteriol.">
        <title>Whole-genome shotgun sequencing of the sulfur-oxidizing chemoautotroph Tetrathiobacter kashmirensis.</title>
        <authorList>
            <person name="Ghosh W."/>
            <person name="George A."/>
            <person name="Agarwal A."/>
            <person name="Raj P."/>
            <person name="Alam M."/>
            <person name="Pyne P."/>
            <person name="Das Gupta S.K."/>
        </authorList>
    </citation>
    <scope>NUCLEOTIDE SEQUENCE [LARGE SCALE GENOMIC DNA]</scope>
    <source>
        <strain evidence="5 6">WT001</strain>
    </source>
</reference>
<feature type="binding site" evidence="2">
    <location>
        <position position="152"/>
    </location>
    <ligand>
        <name>Mn(2+)</name>
        <dbReference type="ChEBI" id="CHEBI:29035"/>
        <label>2</label>
    </ligand>
</feature>
<dbReference type="GO" id="GO:0019877">
    <property type="term" value="P:diaminopimelate biosynthetic process"/>
    <property type="evidence" value="ECO:0007669"/>
    <property type="project" value="UniProtKB-ARBA"/>
</dbReference>
<gene>
    <name evidence="5" type="ordered locus">TKWG_06530</name>
</gene>
<dbReference type="Gene3D" id="3.30.70.360">
    <property type="match status" value="1"/>
</dbReference>
<dbReference type="KEGG" id="aka:TKWG_06530"/>
<evidence type="ECO:0000259" key="4">
    <source>
        <dbReference type="Pfam" id="PF07687"/>
    </source>
</evidence>
<dbReference type="Proteomes" id="UP000005267">
    <property type="component" value="Chromosome"/>
</dbReference>
<dbReference type="GO" id="GO:0046872">
    <property type="term" value="F:metal ion binding"/>
    <property type="evidence" value="ECO:0007669"/>
    <property type="project" value="UniProtKB-KW"/>
</dbReference>
<dbReference type="NCBIfam" id="TIGR01891">
    <property type="entry name" value="amidohydrolases"/>
    <property type="match status" value="1"/>
</dbReference>
<dbReference type="InterPro" id="IPR011650">
    <property type="entry name" value="Peptidase_M20_dimer"/>
</dbReference>
<dbReference type="GO" id="GO:0050118">
    <property type="term" value="F:N-acetyldiaminopimelate deacetylase activity"/>
    <property type="evidence" value="ECO:0007669"/>
    <property type="project" value="UniProtKB-ARBA"/>
</dbReference>
<feature type="chain" id="PRO_5003680030" evidence="3">
    <location>
        <begin position="26"/>
        <end position="455"/>
    </location>
</feature>
<dbReference type="AlphaFoldDB" id="I3U9Q9"/>
<dbReference type="PANTHER" id="PTHR11014:SF63">
    <property type="entry name" value="METALLOPEPTIDASE, PUTATIVE (AFU_ORTHOLOGUE AFUA_6G09600)-RELATED"/>
    <property type="match status" value="1"/>
</dbReference>
<sequence length="455" mass="48645">MQADSLSVVAALCLGTPLLPAAATAAVTAGSDAQKVAPPSALSAKIDSKAREIESKLIAWRRDIHEHPELGNQEKRTAKLVADHLRSLGMDVKTGVAVTGVVGVLKGGKPGPVVALRADMDALPVKEQVDVPFASKATGTFLGKPVDVMHACGHDTHTAMLMATAEVLASMKDELPGTVKFIFQPAEETPADFEPDGTNTWGAKQMIAEGVMDNPKVDAVFGLHVSSSYEAGKLYWRSGPAMAAADQFWVDVKGRQTHGARPWQGVDPIVVGSQIVMGLQTIISRQSNIALEPAVITVGTFHAGNRMNIVPEDAAMTGTVRTYDEGMKKDIHQRIKHTAESIATSANASAKVKVVELYNAVVNPPDFTERMAPTLRRVAGQGNYDLQPKSSASEDFSFYQQKAPGMFFYLGVTPKGKELSKAAPNHSPHFYVDESAMITGVRAMSNLAVDFLSMK</sequence>
<dbReference type="Pfam" id="PF07687">
    <property type="entry name" value="M20_dimer"/>
    <property type="match status" value="1"/>
</dbReference>
<reference evidence="6" key="2">
    <citation type="journal article" date="2013" name="PLoS ONE">
        <title>Genome implosion elicits host-confinement in Alcaligenaceae: evidence from the comparative genomics of Tetrathiobacter kashmirensis, a pathogen in the making.</title>
        <authorList>
            <person name="Ghosh W."/>
            <person name="Alam M."/>
            <person name="Roy C."/>
            <person name="Pyne P."/>
            <person name="George A."/>
            <person name="Chakraborty R."/>
            <person name="Majumder S."/>
            <person name="Agarwal A."/>
            <person name="Chakraborty S."/>
            <person name="Majumdar S."/>
            <person name="Gupta S.K."/>
        </authorList>
    </citation>
    <scope>NUCLEOTIDE SEQUENCE [LARGE SCALE GENOMIC DNA]</scope>
    <source>
        <strain evidence="6">WT001</strain>
    </source>
</reference>
<dbReference type="RefSeq" id="WP_014749838.1">
    <property type="nucleotide sequence ID" value="NC_017964.1"/>
</dbReference>
<proteinExistence type="predicted"/>
<dbReference type="InterPro" id="IPR017439">
    <property type="entry name" value="Amidohydrolase"/>
</dbReference>
<dbReference type="SUPFAM" id="SSF53187">
    <property type="entry name" value="Zn-dependent exopeptidases"/>
    <property type="match status" value="1"/>
</dbReference>
<protein>
    <submittedName>
        <fullName evidence="5">Amidohydrolase</fullName>
    </submittedName>
</protein>
<evidence type="ECO:0000256" key="3">
    <source>
        <dbReference type="SAM" id="SignalP"/>
    </source>
</evidence>
<accession>I3U9Q9</accession>
<keyword evidence="1 5" id="KW-0378">Hydrolase</keyword>
<keyword evidence="2" id="KW-0464">Manganese</keyword>
<dbReference type="Gene3D" id="3.40.630.10">
    <property type="entry name" value="Zn peptidases"/>
    <property type="match status" value="1"/>
</dbReference>
<dbReference type="InterPro" id="IPR002933">
    <property type="entry name" value="Peptidase_M20"/>
</dbReference>
<feature type="binding site" evidence="2">
    <location>
        <position position="154"/>
    </location>
    <ligand>
        <name>Mn(2+)</name>
        <dbReference type="ChEBI" id="CHEBI:29035"/>
        <label>2</label>
    </ligand>
</feature>
<organism evidence="5 6">
    <name type="scientific">Advenella kashmirensis (strain DSM 17095 / LMG 22695 / WT001)</name>
    <name type="common">Tetrathiobacter kashmirensis</name>
    <dbReference type="NCBI Taxonomy" id="1036672"/>
    <lineage>
        <taxon>Bacteria</taxon>
        <taxon>Pseudomonadati</taxon>
        <taxon>Pseudomonadota</taxon>
        <taxon>Betaproteobacteria</taxon>
        <taxon>Burkholderiales</taxon>
        <taxon>Alcaligenaceae</taxon>
    </lineage>
</organism>
<feature type="binding site" evidence="2">
    <location>
        <position position="224"/>
    </location>
    <ligand>
        <name>Mn(2+)</name>
        <dbReference type="ChEBI" id="CHEBI:29035"/>
        <label>2</label>
    </ligand>
</feature>